<dbReference type="CDD" id="cd13642">
    <property type="entry name" value="PBP2_BCP_1"/>
    <property type="match status" value="1"/>
</dbReference>
<feature type="signal peptide" evidence="1">
    <location>
        <begin position="1"/>
        <end position="26"/>
    </location>
</feature>
<evidence type="ECO:0000313" key="4">
    <source>
        <dbReference type="Proteomes" id="UP001209755"/>
    </source>
</evidence>
<gene>
    <name evidence="3" type="ORF">M2319_004296</name>
</gene>
<comment type="caution">
    <text evidence="3">The sequence shown here is derived from an EMBL/GenBank/DDBJ whole genome shotgun (WGS) entry which is preliminary data.</text>
</comment>
<dbReference type="SUPFAM" id="SSF53850">
    <property type="entry name" value="Periplasmic binding protein-like II"/>
    <property type="match status" value="1"/>
</dbReference>
<proteinExistence type="predicted"/>
<name>A0ABT3HHR7_9HYPH</name>
<dbReference type="Pfam" id="PF04069">
    <property type="entry name" value="OpuAC"/>
    <property type="match status" value="1"/>
</dbReference>
<dbReference type="PROSITE" id="PS51318">
    <property type="entry name" value="TAT"/>
    <property type="match status" value="1"/>
</dbReference>
<feature type="domain" description="ABC-type glycine betaine transport system substrate-binding" evidence="2">
    <location>
        <begin position="28"/>
        <end position="309"/>
    </location>
</feature>
<dbReference type="EMBL" id="JAOQNS010000016">
    <property type="protein sequence ID" value="MCW2309932.1"/>
    <property type="molecule type" value="Genomic_DNA"/>
</dbReference>
<dbReference type="InterPro" id="IPR007210">
    <property type="entry name" value="ABC_Gly_betaine_transp_sub-bd"/>
</dbReference>
<reference evidence="4" key="1">
    <citation type="submission" date="2023-07" db="EMBL/GenBank/DDBJ databases">
        <title>Genome sequencing of Purple Non-Sulfur Bacteria from various extreme environments.</title>
        <authorList>
            <person name="Mayer M."/>
        </authorList>
    </citation>
    <scope>NUCLEOTIDE SEQUENCE [LARGE SCALE GENOMIC DNA]</scope>
    <source>
        <strain evidence="4">DSM 17935</strain>
    </source>
</reference>
<dbReference type="Gene3D" id="3.40.190.10">
    <property type="entry name" value="Periplasmic binding protein-like II"/>
    <property type="match status" value="1"/>
</dbReference>
<sequence length="320" mass="35155">MAKRRVFLAALAVMLAALATHGPARAADIVIGVPSWSSAEATAHVLGEIIHQKFGVSVAYKAGTNEEIFAAMDSGEMQVHPEVWLPNHRALMLDYVNGRKTVAMNRHGVPATQGMCTTAATAEKYHIASISDLADPEKVKIFDTDSNGKGEVWIGDKDWASTRIEKIRAKSYGYDATMTLLEGEETVAMAMIDVAAATGKPLVFYCYAPHHLFQLHDVKLLDEPAHDPTKWIVHTPSDDPDWLKNSSAPVAWDVSFLHIHYQKALEEAHPDVAKLLANVELDTDTISAMTYALVAERKDPAEFAGEWVADNAERIEGWLK</sequence>
<evidence type="ECO:0000313" key="3">
    <source>
        <dbReference type="EMBL" id="MCW2309932.1"/>
    </source>
</evidence>
<dbReference type="Gene3D" id="3.10.105.10">
    <property type="entry name" value="Dipeptide-binding Protein, Domain 3"/>
    <property type="match status" value="1"/>
</dbReference>
<organism evidence="3 4">
    <name type="scientific">Rhodobium gokarnense</name>
    <dbReference type="NCBI Taxonomy" id="364296"/>
    <lineage>
        <taxon>Bacteria</taxon>
        <taxon>Pseudomonadati</taxon>
        <taxon>Pseudomonadota</taxon>
        <taxon>Alphaproteobacteria</taxon>
        <taxon>Hyphomicrobiales</taxon>
        <taxon>Rhodobiaceae</taxon>
        <taxon>Rhodobium</taxon>
    </lineage>
</organism>
<dbReference type="Gene3D" id="3.40.190.100">
    <property type="entry name" value="Glycine betaine-binding periplasmic protein, domain 2"/>
    <property type="match status" value="1"/>
</dbReference>
<dbReference type="InterPro" id="IPR006311">
    <property type="entry name" value="TAT_signal"/>
</dbReference>
<feature type="chain" id="PRO_5045642545" evidence="1">
    <location>
        <begin position="27"/>
        <end position="320"/>
    </location>
</feature>
<protein>
    <submittedName>
        <fullName evidence="3">Glycine betaine/proline transport system substrate-binding protein</fullName>
    </submittedName>
</protein>
<evidence type="ECO:0000256" key="1">
    <source>
        <dbReference type="SAM" id="SignalP"/>
    </source>
</evidence>
<keyword evidence="4" id="KW-1185">Reference proteome</keyword>
<keyword evidence="1" id="KW-0732">Signal</keyword>
<accession>A0ABT3HHR7</accession>
<dbReference type="Proteomes" id="UP001209755">
    <property type="component" value="Unassembled WGS sequence"/>
</dbReference>
<dbReference type="RefSeq" id="WP_264603509.1">
    <property type="nucleotide sequence ID" value="NZ_JAOQNS010000016.1"/>
</dbReference>
<evidence type="ECO:0000259" key="2">
    <source>
        <dbReference type="Pfam" id="PF04069"/>
    </source>
</evidence>